<protein>
    <submittedName>
        <fullName evidence="2">G3442 protein</fullName>
    </submittedName>
</protein>
<organism evidence="2 3">
    <name type="scientific">Coccomyxa viridis</name>
    <dbReference type="NCBI Taxonomy" id="1274662"/>
    <lineage>
        <taxon>Eukaryota</taxon>
        <taxon>Viridiplantae</taxon>
        <taxon>Chlorophyta</taxon>
        <taxon>core chlorophytes</taxon>
        <taxon>Trebouxiophyceae</taxon>
        <taxon>Trebouxiophyceae incertae sedis</taxon>
        <taxon>Coccomyxaceae</taxon>
        <taxon>Coccomyxa</taxon>
    </lineage>
</organism>
<keyword evidence="3" id="KW-1185">Reference proteome</keyword>
<evidence type="ECO:0000313" key="2">
    <source>
        <dbReference type="EMBL" id="CAL5221280.1"/>
    </source>
</evidence>
<name>A0ABP1FRT2_9CHLO</name>
<comment type="caution">
    <text evidence="2">The sequence shown here is derived from an EMBL/GenBank/DDBJ whole genome shotgun (WGS) entry which is preliminary data.</text>
</comment>
<evidence type="ECO:0000313" key="3">
    <source>
        <dbReference type="Proteomes" id="UP001497392"/>
    </source>
</evidence>
<feature type="compositionally biased region" description="Basic and acidic residues" evidence="1">
    <location>
        <begin position="137"/>
        <end position="150"/>
    </location>
</feature>
<accession>A0ABP1FRT2</accession>
<reference evidence="2 3" key="1">
    <citation type="submission" date="2024-06" db="EMBL/GenBank/DDBJ databases">
        <authorList>
            <person name="Kraege A."/>
            <person name="Thomma B."/>
        </authorList>
    </citation>
    <scope>NUCLEOTIDE SEQUENCE [LARGE SCALE GENOMIC DNA]</scope>
</reference>
<gene>
    <name evidence="2" type="primary">g3442</name>
    <name evidence="2" type="ORF">VP750_LOCUS2939</name>
</gene>
<dbReference type="Proteomes" id="UP001497392">
    <property type="component" value="Unassembled WGS sequence"/>
</dbReference>
<sequence length="174" mass="19408">MMIWAGDGAGGGYSAQLHEVLHWATPKQQQQQNVWAHRPASASLSSRYKGSATTDAHAQPAQCAYAEAVLAGLPEDDEAVQLARLAEASGNSLESVLQFQHKALSGKEAEANAAQDSDPYQDVRSWCPPEEWDAYIADRQKRKDLPPRDWKKLKRHRQDVKAKQAAMSMEWLRK</sequence>
<evidence type="ECO:0000256" key="1">
    <source>
        <dbReference type="SAM" id="MobiDB-lite"/>
    </source>
</evidence>
<feature type="region of interest" description="Disordered" evidence="1">
    <location>
        <begin position="137"/>
        <end position="174"/>
    </location>
</feature>
<dbReference type="EMBL" id="CAXHTA020000005">
    <property type="protein sequence ID" value="CAL5221280.1"/>
    <property type="molecule type" value="Genomic_DNA"/>
</dbReference>
<proteinExistence type="predicted"/>